<dbReference type="RefSeq" id="WP_319966479.1">
    <property type="nucleotide sequence ID" value="NZ_JAXAVW010000010.1"/>
</dbReference>
<evidence type="ECO:0000313" key="2">
    <source>
        <dbReference type="Proteomes" id="UP001285521"/>
    </source>
</evidence>
<sequence>MCQRSGQNIYGNKLWDYIVYSGGEGFMSDYYVNTGHANCRSSGRWRPRCR</sequence>
<gene>
    <name evidence="1" type="ORF">SK803_14415</name>
</gene>
<proteinExistence type="predicted"/>
<name>A0ABU4SZR9_9PSEU</name>
<reference evidence="1 2" key="1">
    <citation type="submission" date="2023-11" db="EMBL/GenBank/DDBJ databases">
        <title>Lentzea sokolovensis, sp. nov., Lentzea kristufkii, sp. nov., and Lentzea miocenensis, sp. nov., rare actinobacteria from Sokolov Coal Basin, Miocene lacustrine sediment, Czech Republic.</title>
        <authorList>
            <person name="Lara A."/>
            <person name="Kotroba L."/>
            <person name="Nouioui I."/>
            <person name="Neumann-Schaal M."/>
            <person name="Mast Y."/>
            <person name="Chronakova A."/>
        </authorList>
    </citation>
    <scope>NUCLEOTIDE SEQUENCE [LARGE SCALE GENOMIC DNA]</scope>
    <source>
        <strain evidence="1 2">BCCO 10_0856</strain>
    </source>
</reference>
<protein>
    <submittedName>
        <fullName evidence="1">Uncharacterized protein</fullName>
    </submittedName>
</protein>
<dbReference type="EMBL" id="JAXAVW010000010">
    <property type="protein sequence ID" value="MDX8031417.1"/>
    <property type="molecule type" value="Genomic_DNA"/>
</dbReference>
<dbReference type="Proteomes" id="UP001285521">
    <property type="component" value="Unassembled WGS sequence"/>
</dbReference>
<comment type="caution">
    <text evidence="1">The sequence shown here is derived from an EMBL/GenBank/DDBJ whole genome shotgun (WGS) entry which is preliminary data.</text>
</comment>
<evidence type="ECO:0000313" key="1">
    <source>
        <dbReference type="EMBL" id="MDX8031417.1"/>
    </source>
</evidence>
<keyword evidence="2" id="KW-1185">Reference proteome</keyword>
<reference evidence="1 2" key="2">
    <citation type="submission" date="2023-11" db="EMBL/GenBank/DDBJ databases">
        <authorList>
            <person name="Lara A.C."/>
            <person name="Chronakova A."/>
        </authorList>
    </citation>
    <scope>NUCLEOTIDE SEQUENCE [LARGE SCALE GENOMIC DNA]</scope>
    <source>
        <strain evidence="1 2">BCCO 10_0856</strain>
    </source>
</reference>
<accession>A0ABU4SZR9</accession>
<organism evidence="1 2">
    <name type="scientific">Lentzea miocenica</name>
    <dbReference type="NCBI Taxonomy" id="3095431"/>
    <lineage>
        <taxon>Bacteria</taxon>
        <taxon>Bacillati</taxon>
        <taxon>Actinomycetota</taxon>
        <taxon>Actinomycetes</taxon>
        <taxon>Pseudonocardiales</taxon>
        <taxon>Pseudonocardiaceae</taxon>
        <taxon>Lentzea</taxon>
    </lineage>
</organism>